<feature type="non-terminal residue" evidence="12">
    <location>
        <position position="623"/>
    </location>
</feature>
<protein>
    <submittedName>
        <fullName evidence="12">Uncharacterized protein</fullName>
    </submittedName>
</protein>
<evidence type="ECO:0000256" key="3">
    <source>
        <dbReference type="ARBA" id="ARBA00022832"/>
    </source>
</evidence>
<keyword evidence="11" id="KW-0472">Membrane</keyword>
<evidence type="ECO:0000256" key="11">
    <source>
        <dbReference type="SAM" id="Phobius"/>
    </source>
</evidence>
<comment type="pathway">
    <text evidence="1">Lipid metabolism; fatty acid biosynthesis.</text>
</comment>
<dbReference type="InterPro" id="IPR036291">
    <property type="entry name" value="NAD(P)-bd_dom_sf"/>
</dbReference>
<dbReference type="PANTHER" id="PTHR43086:SF2">
    <property type="entry name" value="HYDROXYSTEROID DEHYDROGENASE-LIKE PROTEIN 1"/>
    <property type="match status" value="1"/>
</dbReference>
<dbReference type="PANTHER" id="PTHR43086">
    <property type="entry name" value="VERY-LONG-CHAIN 3-OXOOACYL-COA REDUCTASE"/>
    <property type="match status" value="1"/>
</dbReference>
<evidence type="ECO:0000256" key="7">
    <source>
        <dbReference type="ARBA" id="ARBA00023098"/>
    </source>
</evidence>
<dbReference type="InterPro" id="IPR002347">
    <property type="entry name" value="SDR_fam"/>
</dbReference>
<reference evidence="12 13" key="2">
    <citation type="journal article" date="2022" name="Mol. Biol. Evol.">
        <title>Comparative Genomics Reveals Insights into the Divergent Evolution of Astigmatic Mites and Household Pest Adaptations.</title>
        <authorList>
            <person name="Xiong Q."/>
            <person name="Wan A.T."/>
            <person name="Liu X."/>
            <person name="Fung C.S."/>
            <person name="Xiao X."/>
            <person name="Malainual N."/>
            <person name="Hou J."/>
            <person name="Wang L."/>
            <person name="Wang M."/>
            <person name="Yang K.Y."/>
            <person name="Cui Y."/>
            <person name="Leung E.L."/>
            <person name="Nong W."/>
            <person name="Shin S.K."/>
            <person name="Au S.W."/>
            <person name="Jeong K.Y."/>
            <person name="Chew F.T."/>
            <person name="Hui J.H."/>
            <person name="Leung T.F."/>
            <person name="Tungtrongchitr A."/>
            <person name="Zhong N."/>
            <person name="Liu Z."/>
            <person name="Tsui S.K."/>
        </authorList>
    </citation>
    <scope>NUCLEOTIDE SEQUENCE [LARGE SCALE GENOMIC DNA]</scope>
    <source>
        <strain evidence="12">Derp</strain>
    </source>
</reference>
<feature type="compositionally biased region" description="Low complexity" evidence="10">
    <location>
        <begin position="336"/>
        <end position="346"/>
    </location>
</feature>
<feature type="region of interest" description="Disordered" evidence="10">
    <location>
        <begin position="564"/>
        <end position="586"/>
    </location>
</feature>
<accession>A0ABQ8JD12</accession>
<comment type="similarity">
    <text evidence="9">Belongs to the short-chain dehydrogenases/reductases (SDR) family. 17-beta-HSD 3 subfamily.</text>
</comment>
<keyword evidence="6" id="KW-0560">Oxidoreductase</keyword>
<evidence type="ECO:0000256" key="10">
    <source>
        <dbReference type="SAM" id="MobiDB-lite"/>
    </source>
</evidence>
<gene>
    <name evidence="12" type="ORF">DERP_000927</name>
</gene>
<feature type="transmembrane region" description="Helical" evidence="11">
    <location>
        <begin position="6"/>
        <end position="28"/>
    </location>
</feature>
<evidence type="ECO:0000256" key="9">
    <source>
        <dbReference type="ARBA" id="ARBA00038261"/>
    </source>
</evidence>
<dbReference type="Pfam" id="PF00106">
    <property type="entry name" value="adh_short"/>
    <property type="match status" value="1"/>
</dbReference>
<evidence type="ECO:0000313" key="13">
    <source>
        <dbReference type="Proteomes" id="UP000887458"/>
    </source>
</evidence>
<keyword evidence="11" id="KW-0812">Transmembrane</keyword>
<keyword evidence="3" id="KW-0276">Fatty acid metabolism</keyword>
<sequence length="623" mass="69028">MEFLETLGYIMIVIILFKLFGFTINLLLSQYGRTIGLGVKYISSNGEFAVISGATGILGREFAQEFASMGYNLVLIAKNGQKLDNLEQRIRRKYNTMKHIIKIPVDLTIPESYATLRQQLADVNQIVVLVNCISCCPEPAKFWKSSESKFNLLMINVMAPLILMEELMPRFIQQNRGIIINVGAQAGDFRFPKYSTYAACKSFIHTMSEIMAAECTHTNIYVQTIKPCSIAHKSKATEESFFCIPSRLIAYSALLSAGFETSHYGHWKHRLSGLLLNIMVFLFGHRWTTFIIGLFIPTVKKGKDDFDQKNLTRSSSSSASMKKLPKYPTPSPLTPSPSSTSPLTSLDNKIDHGGGGGGVGGVGSSLNSSEESTDIMIDFNQGKKTDKRYAPTPSPLVDVSDINETEVVFKLTPPSQILKNKNENNNNKKSIPPQAKISLKKSEIIVIDKPATVINDNQINNQNNQLKIANLSTRSCKTPDFIDYNDNLNMTKKETTITTTTTTTNIQDPIIKQVRLDDDSKKQNKNDNNKINVVKKMIDENPPPPPVIKPKIVSLVSKSTGLESKSSLVDNNNNDKNPPPPPPVIKPKIISLVSKSTGLESKSSLADNNDLNIPTIKPKQMLI</sequence>
<comment type="caution">
    <text evidence="12">The sequence shown here is derived from an EMBL/GenBank/DDBJ whole genome shotgun (WGS) entry which is preliminary data.</text>
</comment>
<dbReference type="EMBL" id="NJHN03000047">
    <property type="protein sequence ID" value="KAH9420501.1"/>
    <property type="molecule type" value="Genomic_DNA"/>
</dbReference>
<reference evidence="12 13" key="1">
    <citation type="journal article" date="2018" name="J. Allergy Clin. Immunol.">
        <title>High-quality assembly of Dermatophagoides pteronyssinus genome and transcriptome reveals a wide range of novel allergens.</title>
        <authorList>
            <person name="Liu X.Y."/>
            <person name="Yang K.Y."/>
            <person name="Wang M.Q."/>
            <person name="Kwok J.S."/>
            <person name="Zeng X."/>
            <person name="Yang Z."/>
            <person name="Xiao X.J."/>
            <person name="Lau C.P."/>
            <person name="Li Y."/>
            <person name="Huang Z.M."/>
            <person name="Ba J.G."/>
            <person name="Yim A.K."/>
            <person name="Ouyang C.Y."/>
            <person name="Ngai S.M."/>
            <person name="Chan T.F."/>
            <person name="Leung E.L."/>
            <person name="Liu L."/>
            <person name="Liu Z.G."/>
            <person name="Tsui S.K."/>
        </authorList>
    </citation>
    <scope>NUCLEOTIDE SEQUENCE [LARGE SCALE GENOMIC DNA]</scope>
    <source>
        <strain evidence="12">Derp</strain>
    </source>
</reference>
<keyword evidence="7" id="KW-0443">Lipid metabolism</keyword>
<feature type="region of interest" description="Disordered" evidence="10">
    <location>
        <begin position="518"/>
        <end position="548"/>
    </location>
</feature>
<keyword evidence="4" id="KW-0521">NADP</keyword>
<dbReference type="Proteomes" id="UP000887458">
    <property type="component" value="Unassembled WGS sequence"/>
</dbReference>
<evidence type="ECO:0000313" key="12">
    <source>
        <dbReference type="EMBL" id="KAH9420501.1"/>
    </source>
</evidence>
<evidence type="ECO:0000256" key="8">
    <source>
        <dbReference type="ARBA" id="ARBA00023160"/>
    </source>
</evidence>
<dbReference type="PROSITE" id="PS00061">
    <property type="entry name" value="ADH_SHORT"/>
    <property type="match status" value="1"/>
</dbReference>
<evidence type="ECO:0000256" key="6">
    <source>
        <dbReference type="ARBA" id="ARBA00023002"/>
    </source>
</evidence>
<feature type="region of interest" description="Disordered" evidence="10">
    <location>
        <begin position="306"/>
        <end position="369"/>
    </location>
</feature>
<evidence type="ECO:0000256" key="2">
    <source>
        <dbReference type="ARBA" id="ARBA00022516"/>
    </source>
</evidence>
<keyword evidence="8" id="KW-0275">Fatty acid biosynthesis</keyword>
<proteinExistence type="inferred from homology"/>
<keyword evidence="2" id="KW-0444">Lipid biosynthesis</keyword>
<organism evidence="12 13">
    <name type="scientific">Dermatophagoides pteronyssinus</name>
    <name type="common">European house dust mite</name>
    <dbReference type="NCBI Taxonomy" id="6956"/>
    <lineage>
        <taxon>Eukaryota</taxon>
        <taxon>Metazoa</taxon>
        <taxon>Ecdysozoa</taxon>
        <taxon>Arthropoda</taxon>
        <taxon>Chelicerata</taxon>
        <taxon>Arachnida</taxon>
        <taxon>Acari</taxon>
        <taxon>Acariformes</taxon>
        <taxon>Sarcoptiformes</taxon>
        <taxon>Astigmata</taxon>
        <taxon>Psoroptidia</taxon>
        <taxon>Analgoidea</taxon>
        <taxon>Pyroglyphidae</taxon>
        <taxon>Dermatophagoidinae</taxon>
        <taxon>Dermatophagoides</taxon>
    </lineage>
</organism>
<dbReference type="PRINTS" id="PR00081">
    <property type="entry name" value="GDHRDH"/>
</dbReference>
<dbReference type="Gene3D" id="3.40.50.720">
    <property type="entry name" value="NAD(P)-binding Rossmann-like Domain"/>
    <property type="match status" value="1"/>
</dbReference>
<name>A0ABQ8JD12_DERPT</name>
<dbReference type="SUPFAM" id="SSF51735">
    <property type="entry name" value="NAD(P)-binding Rossmann-fold domains"/>
    <property type="match status" value="1"/>
</dbReference>
<evidence type="ECO:0000256" key="4">
    <source>
        <dbReference type="ARBA" id="ARBA00022857"/>
    </source>
</evidence>
<feature type="compositionally biased region" description="Gly residues" evidence="10">
    <location>
        <begin position="353"/>
        <end position="363"/>
    </location>
</feature>
<evidence type="ECO:0000256" key="5">
    <source>
        <dbReference type="ARBA" id="ARBA00022955"/>
    </source>
</evidence>
<keyword evidence="11" id="KW-1133">Transmembrane helix</keyword>
<keyword evidence="5" id="KW-0752">Steroid biosynthesis</keyword>
<evidence type="ECO:0000256" key="1">
    <source>
        <dbReference type="ARBA" id="ARBA00005194"/>
    </source>
</evidence>
<keyword evidence="13" id="KW-1185">Reference proteome</keyword>
<dbReference type="InterPro" id="IPR020904">
    <property type="entry name" value="Sc_DH/Rdtase_CS"/>
</dbReference>
<feature type="compositionally biased region" description="Basic and acidic residues" evidence="10">
    <location>
        <begin position="518"/>
        <end position="528"/>
    </location>
</feature>